<sequence>MKPVSTMLPCLRTFPKVARPSRSGRVACLRAGTYRQAACVLNITCRILVLHCADSYKKSGMHPNRNVNPLPSLNAT</sequence>
<organism evidence="2">
    <name type="scientific">Kuenenia stuttgartiensis</name>
    <dbReference type="NCBI Taxonomy" id="174633"/>
    <lineage>
        <taxon>Bacteria</taxon>
        <taxon>Pseudomonadati</taxon>
        <taxon>Planctomycetota</taxon>
        <taxon>Candidatus Brocadiia</taxon>
        <taxon>Candidatus Brocadiales</taxon>
        <taxon>Candidatus Brocadiaceae</taxon>
        <taxon>Candidatus Kuenenia</taxon>
    </lineage>
</organism>
<proteinExistence type="predicted"/>
<dbReference type="EMBL" id="CT573073">
    <property type="protein sequence ID" value="CAJ71157.1"/>
    <property type="molecule type" value="Genomic_DNA"/>
</dbReference>
<feature type="compositionally biased region" description="Polar residues" evidence="1">
    <location>
        <begin position="65"/>
        <end position="76"/>
    </location>
</feature>
<reference evidence="2" key="2">
    <citation type="submission" date="2006-01" db="EMBL/GenBank/DDBJ databases">
        <authorList>
            <person name="Genoscope"/>
        </authorList>
    </citation>
    <scope>NUCLEOTIDE SEQUENCE</scope>
</reference>
<name>Q1PVB2_KUEST</name>
<protein>
    <submittedName>
        <fullName evidence="2">Uncharacterized protein</fullName>
    </submittedName>
</protein>
<gene>
    <name evidence="2" type="ORF">kustc0412</name>
</gene>
<accession>Q1PVB2</accession>
<evidence type="ECO:0000256" key="1">
    <source>
        <dbReference type="SAM" id="MobiDB-lite"/>
    </source>
</evidence>
<feature type="region of interest" description="Disordered" evidence="1">
    <location>
        <begin position="57"/>
        <end position="76"/>
    </location>
</feature>
<evidence type="ECO:0000313" key="2">
    <source>
        <dbReference type="EMBL" id="CAJ71157.1"/>
    </source>
</evidence>
<dbReference type="AlphaFoldDB" id="Q1PVB2"/>
<reference evidence="2" key="1">
    <citation type="journal article" date="2006" name="Nature">
        <title>Deciphering the evolution and metabolism of an anammox bacterium from a community genome.</title>
        <authorList>
            <person name="Strous M."/>
            <person name="Pelletier E."/>
            <person name="Mangenot S."/>
            <person name="Rattei T."/>
            <person name="Lehner A."/>
            <person name="Taylor M.W."/>
            <person name="Horn M."/>
            <person name="Daims H."/>
            <person name="Bartol-Mavel D."/>
            <person name="Wincker P."/>
            <person name="Barbe V."/>
            <person name="Fonknechten N."/>
            <person name="Vallenet D."/>
            <person name="Segurens B."/>
            <person name="Schenowitz-Truong C."/>
            <person name="Medigue C."/>
            <person name="Collingro A."/>
            <person name="Snel B."/>
            <person name="Dutilh B.E."/>
            <person name="OpDenCamp H.J.M."/>
            <person name="vanDerDrift C."/>
            <person name="Cirpus I."/>
            <person name="vanDePas-Schoonen K.T."/>
            <person name="Harhangi H.R."/>
            <person name="vanNiftrik L."/>
            <person name="Schmid M."/>
            <person name="Keltjens J."/>
            <person name="vanDeVossenberg J."/>
            <person name="Kartal B."/>
            <person name="Meier H."/>
            <person name="Frishman D."/>
            <person name="Huynen M.A."/>
            <person name="Mewes H."/>
            <person name="Weissenbach J."/>
            <person name="Jetten M.S.M."/>
            <person name="Wagner M."/>
            <person name="LePaslier D."/>
        </authorList>
    </citation>
    <scope>NUCLEOTIDE SEQUENCE</scope>
</reference>